<evidence type="ECO:0000256" key="4">
    <source>
        <dbReference type="ARBA" id="ARBA00023239"/>
    </source>
</evidence>
<protein>
    <recommendedName>
        <fullName evidence="5">tyrosine decarboxylase</fullName>
        <ecNumber evidence="5">4.1.1.25</ecNumber>
    </recommendedName>
</protein>
<comment type="cofactor">
    <cofactor evidence="1 6">
        <name>pyridoxal 5'-phosphate</name>
        <dbReference type="ChEBI" id="CHEBI:597326"/>
    </cofactor>
</comment>
<dbReference type="PANTHER" id="PTHR11999:SF169">
    <property type="entry name" value="TYROSINE DECARBOXYLASE 1-LIKE"/>
    <property type="match status" value="1"/>
</dbReference>
<dbReference type="InterPro" id="IPR015421">
    <property type="entry name" value="PyrdxlP-dep_Trfase_major"/>
</dbReference>
<keyword evidence="2" id="KW-0210">Decarboxylase</keyword>
<evidence type="ECO:0000256" key="1">
    <source>
        <dbReference type="ARBA" id="ARBA00001933"/>
    </source>
</evidence>
<feature type="signal peptide" evidence="7">
    <location>
        <begin position="1"/>
        <end position="16"/>
    </location>
</feature>
<dbReference type="InterPro" id="IPR010977">
    <property type="entry name" value="Aromatic_deC"/>
</dbReference>
<feature type="chain" id="PRO_5029731972" description="tyrosine decarboxylase" evidence="7">
    <location>
        <begin position="17"/>
        <end position="120"/>
    </location>
</feature>
<evidence type="ECO:0000256" key="2">
    <source>
        <dbReference type="ARBA" id="ARBA00022793"/>
    </source>
</evidence>
<evidence type="ECO:0000256" key="5">
    <source>
        <dbReference type="ARBA" id="ARBA00023470"/>
    </source>
</evidence>
<reference evidence="8 9" key="1">
    <citation type="journal article" date="2020" name="IScience">
        <title>Genome Sequencing of the Endangered Kingdonia uniflora (Circaeasteraceae, Ranunculales) Reveals Potential Mechanisms of Evolutionary Specialization.</title>
        <authorList>
            <person name="Sun Y."/>
            <person name="Deng T."/>
            <person name="Zhang A."/>
            <person name="Moore M.J."/>
            <person name="Landis J.B."/>
            <person name="Lin N."/>
            <person name="Zhang H."/>
            <person name="Zhang X."/>
            <person name="Huang J."/>
            <person name="Zhang X."/>
            <person name="Sun H."/>
            <person name="Wang H."/>
        </authorList>
    </citation>
    <scope>NUCLEOTIDE SEQUENCE [LARGE SCALE GENOMIC DNA]</scope>
    <source>
        <strain evidence="8">TB1705</strain>
        <tissue evidence="8">Leaf</tissue>
    </source>
</reference>
<dbReference type="Proteomes" id="UP000541444">
    <property type="component" value="Unassembled WGS sequence"/>
</dbReference>
<accession>A0A7J7L0C2</accession>
<dbReference type="EMBL" id="JACGCM010002763">
    <property type="protein sequence ID" value="KAF6136053.1"/>
    <property type="molecule type" value="Genomic_DNA"/>
</dbReference>
<dbReference type="GO" id="GO:0030170">
    <property type="term" value="F:pyridoxal phosphate binding"/>
    <property type="evidence" value="ECO:0007669"/>
    <property type="project" value="InterPro"/>
</dbReference>
<evidence type="ECO:0000313" key="8">
    <source>
        <dbReference type="EMBL" id="KAF6136053.1"/>
    </source>
</evidence>
<keyword evidence="3 6" id="KW-0663">Pyridoxal phosphate</keyword>
<evidence type="ECO:0000256" key="6">
    <source>
        <dbReference type="RuleBase" id="RU000382"/>
    </source>
</evidence>
<dbReference type="Gene3D" id="3.40.640.10">
    <property type="entry name" value="Type I PLP-dependent aspartate aminotransferase-like (Major domain)"/>
    <property type="match status" value="1"/>
</dbReference>
<comment type="similarity">
    <text evidence="6">Belongs to the group II decarboxylase family.</text>
</comment>
<comment type="caution">
    <text evidence="8">The sequence shown here is derived from an EMBL/GenBank/DDBJ whole genome shotgun (WGS) entry which is preliminary data.</text>
</comment>
<keyword evidence="4 6" id="KW-0456">Lyase</keyword>
<name>A0A7J7L0C2_9MAGN</name>
<keyword evidence="7" id="KW-0732">Signal</keyword>
<evidence type="ECO:0000256" key="3">
    <source>
        <dbReference type="ARBA" id="ARBA00022898"/>
    </source>
</evidence>
<sequence>MLKLPQAFLLLGNVGGVINGSTCEAIMCTLAAVIDKALKDIGEDKIVKLVIYGSNKTHYVLHKVAKLVRISPSNFRPIATSSSADFALSPNDIRMAMEHDLANGLFPYSIVQPLTLQQLV</sequence>
<proteinExistence type="inferred from homology"/>
<dbReference type="InterPro" id="IPR015424">
    <property type="entry name" value="PyrdxlP-dep_Trfase"/>
</dbReference>
<dbReference type="Pfam" id="PF00282">
    <property type="entry name" value="Pyridoxal_deC"/>
    <property type="match status" value="1"/>
</dbReference>
<dbReference type="AlphaFoldDB" id="A0A7J7L0C2"/>
<dbReference type="SUPFAM" id="SSF53383">
    <property type="entry name" value="PLP-dependent transferases"/>
    <property type="match status" value="1"/>
</dbReference>
<dbReference type="GO" id="GO:0019752">
    <property type="term" value="P:carboxylic acid metabolic process"/>
    <property type="evidence" value="ECO:0007669"/>
    <property type="project" value="InterPro"/>
</dbReference>
<dbReference type="OrthoDB" id="639767at2759"/>
<dbReference type="PANTHER" id="PTHR11999">
    <property type="entry name" value="GROUP II PYRIDOXAL-5-PHOSPHATE DECARBOXYLASE"/>
    <property type="match status" value="1"/>
</dbReference>
<keyword evidence="9" id="KW-1185">Reference proteome</keyword>
<gene>
    <name evidence="8" type="ORF">GIB67_000457</name>
</gene>
<dbReference type="EC" id="4.1.1.25" evidence="5"/>
<evidence type="ECO:0000313" key="9">
    <source>
        <dbReference type="Proteomes" id="UP000541444"/>
    </source>
</evidence>
<dbReference type="GO" id="GO:0005737">
    <property type="term" value="C:cytoplasm"/>
    <property type="evidence" value="ECO:0007669"/>
    <property type="project" value="TreeGrafter"/>
</dbReference>
<dbReference type="InterPro" id="IPR002129">
    <property type="entry name" value="PyrdxlP-dep_de-COase"/>
</dbReference>
<evidence type="ECO:0000256" key="7">
    <source>
        <dbReference type="SAM" id="SignalP"/>
    </source>
</evidence>
<organism evidence="8 9">
    <name type="scientific">Kingdonia uniflora</name>
    <dbReference type="NCBI Taxonomy" id="39325"/>
    <lineage>
        <taxon>Eukaryota</taxon>
        <taxon>Viridiplantae</taxon>
        <taxon>Streptophyta</taxon>
        <taxon>Embryophyta</taxon>
        <taxon>Tracheophyta</taxon>
        <taxon>Spermatophyta</taxon>
        <taxon>Magnoliopsida</taxon>
        <taxon>Ranunculales</taxon>
        <taxon>Circaeasteraceae</taxon>
        <taxon>Kingdonia</taxon>
    </lineage>
</organism>
<dbReference type="GO" id="GO:0016831">
    <property type="term" value="F:carboxy-lyase activity"/>
    <property type="evidence" value="ECO:0007669"/>
    <property type="project" value="TreeGrafter"/>
</dbReference>